<evidence type="ECO:0000313" key="4">
    <source>
        <dbReference type="Proteomes" id="UP001203852"/>
    </source>
</evidence>
<protein>
    <submittedName>
        <fullName evidence="3">Uncharacterized protein</fullName>
    </submittedName>
</protein>
<evidence type="ECO:0000256" key="1">
    <source>
        <dbReference type="SAM" id="MobiDB-lite"/>
    </source>
</evidence>
<organism evidence="3 4">
    <name type="scientific">Exophiala viscosa</name>
    <dbReference type="NCBI Taxonomy" id="2486360"/>
    <lineage>
        <taxon>Eukaryota</taxon>
        <taxon>Fungi</taxon>
        <taxon>Dikarya</taxon>
        <taxon>Ascomycota</taxon>
        <taxon>Pezizomycotina</taxon>
        <taxon>Eurotiomycetes</taxon>
        <taxon>Chaetothyriomycetidae</taxon>
        <taxon>Chaetothyriales</taxon>
        <taxon>Herpotrichiellaceae</taxon>
        <taxon>Exophiala</taxon>
    </lineage>
</organism>
<reference evidence="3" key="1">
    <citation type="journal article" date="2022" name="bioRxiv">
        <title>Deciphering the potential niche of two novel black yeast fungi from a biological soil crust based on their genomes, phenotypes, and melanin regulation.</title>
        <authorList>
            <consortium name="DOE Joint Genome Institute"/>
            <person name="Carr E.C."/>
            <person name="Barton Q."/>
            <person name="Grambo S."/>
            <person name="Sullivan M."/>
            <person name="Renfro C.M."/>
            <person name="Kuo A."/>
            <person name="Pangilinan J."/>
            <person name="Lipzen A."/>
            <person name="Keymanesh K."/>
            <person name="Savage E."/>
            <person name="Barry K."/>
            <person name="Grigoriev I.V."/>
            <person name="Riekhof W.R."/>
            <person name="Harris S.S."/>
        </authorList>
    </citation>
    <scope>NUCLEOTIDE SEQUENCE</scope>
    <source>
        <strain evidence="3">JF 03-4F</strain>
    </source>
</reference>
<name>A0AAN6DN39_9EURO</name>
<dbReference type="AlphaFoldDB" id="A0AAN6DN39"/>
<feature type="region of interest" description="Disordered" evidence="1">
    <location>
        <begin position="92"/>
        <end position="111"/>
    </location>
</feature>
<evidence type="ECO:0000313" key="3">
    <source>
        <dbReference type="EMBL" id="KAI1608577.1"/>
    </source>
</evidence>
<keyword evidence="2" id="KW-0472">Membrane</keyword>
<dbReference type="Proteomes" id="UP001203852">
    <property type="component" value="Unassembled WGS sequence"/>
</dbReference>
<comment type="caution">
    <text evidence="3">The sequence shown here is derived from an EMBL/GenBank/DDBJ whole genome shotgun (WGS) entry which is preliminary data.</text>
</comment>
<feature type="transmembrane region" description="Helical" evidence="2">
    <location>
        <begin position="63"/>
        <end position="82"/>
    </location>
</feature>
<proteinExistence type="predicted"/>
<gene>
    <name evidence="3" type="ORF">EDD36DRAFT_423473</name>
</gene>
<keyword evidence="4" id="KW-1185">Reference proteome</keyword>
<feature type="compositionally biased region" description="Basic residues" evidence="1">
    <location>
        <begin position="102"/>
        <end position="111"/>
    </location>
</feature>
<sequence length="111" mass="12091">MNTSQLTRVKLSRKALGGFTNVHGPLGTGKTYLCGELGRLIIIANLVNAYLLVVLASNKLTDTLIVCFHGIVLYLAIPGQYVTRAHSTSTKANIARKEGNKLRKKLTNTRP</sequence>
<dbReference type="EMBL" id="MU404363">
    <property type="protein sequence ID" value="KAI1608577.1"/>
    <property type="molecule type" value="Genomic_DNA"/>
</dbReference>
<keyword evidence="2" id="KW-0812">Transmembrane</keyword>
<feature type="transmembrane region" description="Helical" evidence="2">
    <location>
        <begin position="37"/>
        <end position="57"/>
    </location>
</feature>
<keyword evidence="2" id="KW-1133">Transmembrane helix</keyword>
<accession>A0AAN6DN39</accession>
<evidence type="ECO:0000256" key="2">
    <source>
        <dbReference type="SAM" id="Phobius"/>
    </source>
</evidence>